<feature type="repeat" description="ANK" evidence="3">
    <location>
        <begin position="618"/>
        <end position="651"/>
    </location>
</feature>
<name>A0A8H3G2D8_9LECA</name>
<dbReference type="Pfam" id="PF24883">
    <property type="entry name" value="NPHP3_N"/>
    <property type="match status" value="1"/>
</dbReference>
<evidence type="ECO:0000256" key="3">
    <source>
        <dbReference type="PROSITE-ProRule" id="PRU00023"/>
    </source>
</evidence>
<reference evidence="5" key="1">
    <citation type="submission" date="2021-03" db="EMBL/GenBank/DDBJ databases">
        <authorList>
            <person name="Tagirdzhanova G."/>
        </authorList>
    </citation>
    <scope>NUCLEOTIDE SEQUENCE</scope>
</reference>
<dbReference type="SUPFAM" id="SSF48403">
    <property type="entry name" value="Ankyrin repeat"/>
    <property type="match status" value="1"/>
</dbReference>
<sequence length="989" mass="111230">MLDPFKLAAYDETEKLCASLLNTIDVADYQSKIDSRVEGTLEWVLQKPQYDDWASNPNSRLLWVTGYVGCGKTVLASFIWRYLNEQHSRALVCRFFCDEKIEEYRDPCALLRSLIFQMVNKRRRLWRIVKKASDAGGLHIFSQFDALWNLFVQLARTETKYPITIIIDAIDEFEQDDQYRVITCIFELLSLGSITSVKFFITGRPNAEGEIDLRASPGQIVRLSFEDSKDEIDSDIRFVIRHRLERMVKRGACKPLVRDILEKLLVAKADQTFLWIKFVLSLLEKRRFLLLPDAEEIVTLLPMTLASLYRHLLSSIPEGDQAIAAKMLRLLVICDRPLTGEEIGIMLTITPNHRSASSLTTEHLLFGHESVQAVLGDLVRIHGSHVELVHQSLKDYLTTLSSGTQDTLAIRFGVDRTRDKIIAFQACSMYLSLEDFQRDIYTTMESLEDFDTDNEETTSSCAASLYRLNLFDEPMFKDDFFADESTWAAVNAKYQLFDYAALHWAVDFSTCDKTTTAQDNTIALSLCETDTPQLKNWFHYYWYKQTHFEPVPTVIDRLMVVSYFGHASNLLYLLHQPDPIDPESSSRALYWAARQGHCACVILLLQQPGCDPQSSATKSQAPLSAAAQFGHIDCVLFLLKDARVDINIQDDSGRTALSLAVGNNHAEIVTALLAHEGVDVNLQDKGLNTPLHTAIGTASDSIVAQLLNDKRAEIDRLDRYGRSILSWAAELGATESASLVIHSLRIPIDQKDFNGRTPLSYASQHGHLPVARNLIETGHADPLGKDEDGRNAHSWAAVHRSSDVLRYLTKKFPQGADTPDRDGWTPLAWALDPPGYPENMLLLLLHGHVSVNRKDGIYGRTILSWTATYGYTQMASKLIQHQGVDLEARDVSGRTPLSEAAGSGSLGIVQLLIATDGVEVNSQDQQGQTPLSWAARGGHEEVVKLLLTCPATRLDFQNTWGETALDIARKLERTEILLALENWEKDERP</sequence>
<dbReference type="AlphaFoldDB" id="A0A8H3G2D8"/>
<dbReference type="SMART" id="SM00248">
    <property type="entry name" value="ANK"/>
    <property type="match status" value="11"/>
</dbReference>
<feature type="repeat" description="ANK" evidence="3">
    <location>
        <begin position="926"/>
        <end position="947"/>
    </location>
</feature>
<gene>
    <name evidence="5" type="ORF">ALECFALPRED_005107</name>
</gene>
<dbReference type="Pfam" id="PF12796">
    <property type="entry name" value="Ank_2"/>
    <property type="match status" value="2"/>
</dbReference>
<dbReference type="InterPro" id="IPR027417">
    <property type="entry name" value="P-loop_NTPase"/>
</dbReference>
<dbReference type="InterPro" id="IPR056884">
    <property type="entry name" value="NPHP3-like_N"/>
</dbReference>
<dbReference type="Gene3D" id="3.40.50.300">
    <property type="entry name" value="P-loop containing nucleotide triphosphate hydrolases"/>
    <property type="match status" value="1"/>
</dbReference>
<organism evidence="5 6">
    <name type="scientific">Alectoria fallacina</name>
    <dbReference type="NCBI Taxonomy" id="1903189"/>
    <lineage>
        <taxon>Eukaryota</taxon>
        <taxon>Fungi</taxon>
        <taxon>Dikarya</taxon>
        <taxon>Ascomycota</taxon>
        <taxon>Pezizomycotina</taxon>
        <taxon>Lecanoromycetes</taxon>
        <taxon>OSLEUM clade</taxon>
        <taxon>Lecanoromycetidae</taxon>
        <taxon>Lecanorales</taxon>
        <taxon>Lecanorineae</taxon>
        <taxon>Parmeliaceae</taxon>
        <taxon>Alectoria</taxon>
    </lineage>
</organism>
<evidence type="ECO:0000259" key="4">
    <source>
        <dbReference type="Pfam" id="PF24883"/>
    </source>
</evidence>
<dbReference type="EMBL" id="CAJPDR010000314">
    <property type="protein sequence ID" value="CAF9931851.1"/>
    <property type="molecule type" value="Genomic_DNA"/>
</dbReference>
<feature type="repeat" description="ANK" evidence="3">
    <location>
        <begin position="754"/>
        <end position="778"/>
    </location>
</feature>
<proteinExistence type="predicted"/>
<keyword evidence="2 3" id="KW-0040">ANK repeat</keyword>
<dbReference type="SUPFAM" id="SSF52540">
    <property type="entry name" value="P-loop containing nucleoside triphosphate hydrolases"/>
    <property type="match status" value="1"/>
</dbReference>
<protein>
    <recommendedName>
        <fullName evidence="4">Nephrocystin 3-like N-terminal domain-containing protein</fullName>
    </recommendedName>
</protein>
<dbReference type="PROSITE" id="PS50297">
    <property type="entry name" value="ANK_REP_REGION"/>
    <property type="match status" value="3"/>
</dbReference>
<evidence type="ECO:0000313" key="5">
    <source>
        <dbReference type="EMBL" id="CAF9931851.1"/>
    </source>
</evidence>
<dbReference type="PANTHER" id="PTHR24198">
    <property type="entry name" value="ANKYRIN REPEAT AND PROTEIN KINASE DOMAIN-CONTAINING PROTEIN"/>
    <property type="match status" value="1"/>
</dbReference>
<comment type="caution">
    <text evidence="5">The sequence shown here is derived from an EMBL/GenBank/DDBJ whole genome shotgun (WGS) entry which is preliminary data.</text>
</comment>
<dbReference type="InterPro" id="IPR036770">
    <property type="entry name" value="Ankyrin_rpt-contain_sf"/>
</dbReference>
<dbReference type="Gene3D" id="1.25.40.20">
    <property type="entry name" value="Ankyrin repeat-containing domain"/>
    <property type="match status" value="4"/>
</dbReference>
<dbReference type="Pfam" id="PF00023">
    <property type="entry name" value="Ank"/>
    <property type="match status" value="1"/>
</dbReference>
<evidence type="ECO:0000256" key="1">
    <source>
        <dbReference type="ARBA" id="ARBA00022737"/>
    </source>
</evidence>
<evidence type="ECO:0000313" key="6">
    <source>
        <dbReference type="Proteomes" id="UP000664203"/>
    </source>
</evidence>
<keyword evidence="6" id="KW-1185">Reference proteome</keyword>
<dbReference type="OrthoDB" id="163438at2759"/>
<dbReference type="Proteomes" id="UP000664203">
    <property type="component" value="Unassembled WGS sequence"/>
</dbReference>
<dbReference type="PROSITE" id="PS50088">
    <property type="entry name" value="ANK_REPEAT"/>
    <property type="match status" value="5"/>
</dbReference>
<feature type="domain" description="Nephrocystin 3-like N-terminal" evidence="4">
    <location>
        <begin position="39"/>
        <end position="204"/>
    </location>
</feature>
<evidence type="ECO:0000256" key="2">
    <source>
        <dbReference type="ARBA" id="ARBA00023043"/>
    </source>
</evidence>
<dbReference type="PANTHER" id="PTHR24198:SF165">
    <property type="entry name" value="ANKYRIN REPEAT-CONTAINING PROTEIN-RELATED"/>
    <property type="match status" value="1"/>
</dbReference>
<keyword evidence="1" id="KW-0677">Repeat</keyword>
<feature type="repeat" description="ANK" evidence="3">
    <location>
        <begin position="892"/>
        <end position="925"/>
    </location>
</feature>
<accession>A0A8H3G2D8</accession>
<feature type="repeat" description="ANK" evidence="3">
    <location>
        <begin position="652"/>
        <end position="685"/>
    </location>
</feature>
<dbReference type="InterPro" id="IPR002110">
    <property type="entry name" value="Ankyrin_rpt"/>
</dbReference>